<feature type="transmembrane region" description="Helical" evidence="7">
    <location>
        <begin position="367"/>
        <end position="390"/>
    </location>
</feature>
<gene>
    <name evidence="9" type="ORF">PHYBLDRAFT_152463</name>
</gene>
<dbReference type="RefSeq" id="XP_018284428.1">
    <property type="nucleotide sequence ID" value="XM_018432922.1"/>
</dbReference>
<name>A0A167JNU1_PHYB8</name>
<evidence type="ECO:0000313" key="10">
    <source>
        <dbReference type="Proteomes" id="UP000077315"/>
    </source>
</evidence>
<keyword evidence="10" id="KW-1185">Reference proteome</keyword>
<protein>
    <recommendedName>
        <fullName evidence="8">Major facilitator superfamily (MFS) profile domain-containing protein</fullName>
    </recommendedName>
</protein>
<comment type="subcellular location">
    <subcellularLocation>
        <location evidence="1">Membrane</location>
        <topology evidence="1">Multi-pass membrane protein</topology>
    </subcellularLocation>
</comment>
<dbReference type="GO" id="GO:0016020">
    <property type="term" value="C:membrane"/>
    <property type="evidence" value="ECO:0007669"/>
    <property type="project" value="UniProtKB-SubCell"/>
</dbReference>
<evidence type="ECO:0000256" key="7">
    <source>
        <dbReference type="SAM" id="Phobius"/>
    </source>
</evidence>
<feature type="compositionally biased region" description="Polar residues" evidence="6">
    <location>
        <begin position="1"/>
        <end position="11"/>
    </location>
</feature>
<dbReference type="GO" id="GO:0022857">
    <property type="term" value="F:transmembrane transporter activity"/>
    <property type="evidence" value="ECO:0007669"/>
    <property type="project" value="InterPro"/>
</dbReference>
<dbReference type="FunFam" id="1.20.1250.20:FF:000018">
    <property type="entry name" value="MFS transporter permease"/>
    <property type="match status" value="1"/>
</dbReference>
<dbReference type="AlphaFoldDB" id="A0A167JNU1"/>
<proteinExistence type="predicted"/>
<evidence type="ECO:0000256" key="2">
    <source>
        <dbReference type="ARBA" id="ARBA00022448"/>
    </source>
</evidence>
<evidence type="ECO:0000256" key="1">
    <source>
        <dbReference type="ARBA" id="ARBA00004141"/>
    </source>
</evidence>
<dbReference type="InterPro" id="IPR036259">
    <property type="entry name" value="MFS_trans_sf"/>
</dbReference>
<evidence type="ECO:0000313" key="9">
    <source>
        <dbReference type="EMBL" id="OAD66388.1"/>
    </source>
</evidence>
<feature type="transmembrane region" description="Helical" evidence="7">
    <location>
        <begin position="316"/>
        <end position="336"/>
    </location>
</feature>
<dbReference type="Gene3D" id="1.20.1250.20">
    <property type="entry name" value="MFS general substrate transporter like domains"/>
    <property type="match status" value="2"/>
</dbReference>
<dbReference type="InterPro" id="IPR020846">
    <property type="entry name" value="MFS_dom"/>
</dbReference>
<keyword evidence="4 7" id="KW-1133">Transmembrane helix</keyword>
<evidence type="ECO:0000256" key="5">
    <source>
        <dbReference type="ARBA" id="ARBA00023136"/>
    </source>
</evidence>
<evidence type="ECO:0000256" key="6">
    <source>
        <dbReference type="SAM" id="MobiDB-lite"/>
    </source>
</evidence>
<keyword evidence="5 7" id="KW-0472">Membrane</keyword>
<keyword evidence="3 7" id="KW-0812">Transmembrane</keyword>
<dbReference type="EMBL" id="KV441003">
    <property type="protein sequence ID" value="OAD66388.1"/>
    <property type="molecule type" value="Genomic_DNA"/>
</dbReference>
<dbReference type="PANTHER" id="PTHR43791:SF36">
    <property type="entry name" value="TRANSPORTER, PUTATIVE (AFU_ORTHOLOGUE AFUA_6G08340)-RELATED"/>
    <property type="match status" value="1"/>
</dbReference>
<dbReference type="InterPro" id="IPR011701">
    <property type="entry name" value="MFS"/>
</dbReference>
<feature type="transmembrane region" description="Helical" evidence="7">
    <location>
        <begin position="170"/>
        <end position="194"/>
    </location>
</feature>
<dbReference type="GeneID" id="28993828"/>
<dbReference type="SUPFAM" id="SSF103473">
    <property type="entry name" value="MFS general substrate transporter"/>
    <property type="match status" value="1"/>
</dbReference>
<dbReference type="InParanoid" id="A0A167JNU1"/>
<dbReference type="OrthoDB" id="2985014at2759"/>
<feature type="transmembrane region" description="Helical" evidence="7">
    <location>
        <begin position="78"/>
        <end position="101"/>
    </location>
</feature>
<sequence length="491" mass="54150">MSQRSKQNSTPLGPITDFEGNSKVYTTEELSNRQIQEKHILRALDLHTMPLFCIFYFTDHLDRANIGNAMLGGIHKDLNIAPSQLSIVISAFYITYILFEVPSNIMLTRTSPVLWLSLIMAVWGTVTLTMAFSSNFEGLLTCRLLLGAAESGYIPGILYQMSCVYKPRELSLRIGCLFCMASLSGIVSGPLAYATSFLDGKRGLHGWQYLFIIEGVPTILLSVISYICLFDTIDSVSWLTDEQKEIQHLRLAEGKSDADNRQEPITFKTLWLVLTDWKMWMFSMVYILSAINITSIGVFIPTIIDGFGFPVLTSQLLTAPPALVSTFMVILGGALADRCKARAPLVMAGFVLIGIGYLLLLTLHNTWALYGSLFIIPAGIGLQAPAVVGWSSINFPDITTRAVAVAAVVMIGNGGSIVASFLYPLVDAPHYHFGNSFNLVVSVLGCLFSGLTGYLLYRENCRRDRVTSIANDSGLSLEEEKATALQFRFFY</sequence>
<accession>A0A167JNU1</accession>
<feature type="transmembrane region" description="Helical" evidence="7">
    <location>
        <begin position="113"/>
        <end position="132"/>
    </location>
</feature>
<feature type="transmembrane region" description="Helical" evidence="7">
    <location>
        <begin position="206"/>
        <end position="229"/>
    </location>
</feature>
<dbReference type="STRING" id="763407.A0A167JNU1"/>
<feature type="transmembrane region" description="Helical" evidence="7">
    <location>
        <begin position="402"/>
        <end position="425"/>
    </location>
</feature>
<feature type="transmembrane region" description="Helical" evidence="7">
    <location>
        <begin position="343"/>
        <end position="361"/>
    </location>
</feature>
<feature type="domain" description="Major facilitator superfamily (MFS) profile" evidence="8">
    <location>
        <begin position="48"/>
        <end position="461"/>
    </location>
</feature>
<evidence type="ECO:0000256" key="3">
    <source>
        <dbReference type="ARBA" id="ARBA00022692"/>
    </source>
</evidence>
<dbReference type="PROSITE" id="PS50850">
    <property type="entry name" value="MFS"/>
    <property type="match status" value="1"/>
</dbReference>
<keyword evidence="2" id="KW-0813">Transport</keyword>
<feature type="transmembrane region" description="Helical" evidence="7">
    <location>
        <begin position="437"/>
        <end position="457"/>
    </location>
</feature>
<dbReference type="VEuPathDB" id="FungiDB:PHYBLDRAFT_152463"/>
<feature type="region of interest" description="Disordered" evidence="6">
    <location>
        <begin position="1"/>
        <end position="20"/>
    </location>
</feature>
<dbReference type="FunFam" id="1.20.1250.20:FF:000013">
    <property type="entry name" value="MFS general substrate transporter"/>
    <property type="match status" value="1"/>
</dbReference>
<organism evidence="9 10">
    <name type="scientific">Phycomyces blakesleeanus (strain ATCC 8743b / DSM 1359 / FGSC 10004 / NBRC 33097 / NRRL 1555)</name>
    <dbReference type="NCBI Taxonomy" id="763407"/>
    <lineage>
        <taxon>Eukaryota</taxon>
        <taxon>Fungi</taxon>
        <taxon>Fungi incertae sedis</taxon>
        <taxon>Mucoromycota</taxon>
        <taxon>Mucoromycotina</taxon>
        <taxon>Mucoromycetes</taxon>
        <taxon>Mucorales</taxon>
        <taxon>Phycomycetaceae</taxon>
        <taxon>Phycomyces</taxon>
    </lineage>
</organism>
<evidence type="ECO:0000259" key="8">
    <source>
        <dbReference type="PROSITE" id="PS50850"/>
    </source>
</evidence>
<dbReference type="Pfam" id="PF07690">
    <property type="entry name" value="MFS_1"/>
    <property type="match status" value="1"/>
</dbReference>
<dbReference type="PANTHER" id="PTHR43791">
    <property type="entry name" value="PERMEASE-RELATED"/>
    <property type="match status" value="1"/>
</dbReference>
<reference evidence="10" key="1">
    <citation type="submission" date="2015-06" db="EMBL/GenBank/DDBJ databases">
        <title>Expansion of signal transduction pathways in fungi by whole-genome duplication.</title>
        <authorList>
            <consortium name="DOE Joint Genome Institute"/>
            <person name="Corrochano L.M."/>
            <person name="Kuo A."/>
            <person name="Marcet-Houben M."/>
            <person name="Polaino S."/>
            <person name="Salamov A."/>
            <person name="Villalobos J.M."/>
            <person name="Alvarez M.I."/>
            <person name="Avalos J."/>
            <person name="Benito E.P."/>
            <person name="Benoit I."/>
            <person name="Burger G."/>
            <person name="Camino L.P."/>
            <person name="Canovas D."/>
            <person name="Cerda-Olmedo E."/>
            <person name="Cheng J.-F."/>
            <person name="Dominguez A."/>
            <person name="Elias M."/>
            <person name="Eslava A.P."/>
            <person name="Glaser F."/>
            <person name="Grimwood J."/>
            <person name="Gutierrez G."/>
            <person name="Heitman J."/>
            <person name="Henrissat B."/>
            <person name="Iturriaga E.A."/>
            <person name="Lang B.F."/>
            <person name="Lavin J.L."/>
            <person name="Lee S."/>
            <person name="Li W."/>
            <person name="Lindquist E."/>
            <person name="Lopez-Garcia S."/>
            <person name="Luque E.M."/>
            <person name="Marcos A.T."/>
            <person name="Martin J."/>
            <person name="McCluskey K."/>
            <person name="Medina H.R."/>
            <person name="Miralles-Duran A."/>
            <person name="Miyazaki A."/>
            <person name="Munoz-Torres E."/>
            <person name="Oguiza J.A."/>
            <person name="Ohm R."/>
            <person name="Olmedo M."/>
            <person name="Orejas M."/>
            <person name="Ortiz-Castellanos L."/>
            <person name="Pisabarro A.G."/>
            <person name="Rodriguez-Romero J."/>
            <person name="Ruiz-Herrera J."/>
            <person name="Ruiz-Vazquez R."/>
            <person name="Sanz C."/>
            <person name="Schackwitz W."/>
            <person name="Schmutz J."/>
            <person name="Shahriari M."/>
            <person name="Shelest E."/>
            <person name="Silva-Franco F."/>
            <person name="Soanes D."/>
            <person name="Syed K."/>
            <person name="Tagua V.G."/>
            <person name="Talbot N.J."/>
            <person name="Thon M."/>
            <person name="De vries R.P."/>
            <person name="Wiebenga A."/>
            <person name="Yadav J.S."/>
            <person name="Braun E.L."/>
            <person name="Baker S."/>
            <person name="Garre V."/>
            <person name="Horwitz B."/>
            <person name="Torres-Martinez S."/>
            <person name="Idnurm A."/>
            <person name="Herrera-Estrella A."/>
            <person name="Gabaldon T."/>
            <person name="Grigoriev I.V."/>
        </authorList>
    </citation>
    <scope>NUCLEOTIDE SEQUENCE [LARGE SCALE GENOMIC DNA]</scope>
    <source>
        <strain evidence="10">NRRL 1555(-)</strain>
    </source>
</reference>
<feature type="transmembrane region" description="Helical" evidence="7">
    <location>
        <begin position="284"/>
        <end position="304"/>
    </location>
</feature>
<dbReference type="Proteomes" id="UP000077315">
    <property type="component" value="Unassembled WGS sequence"/>
</dbReference>
<evidence type="ECO:0000256" key="4">
    <source>
        <dbReference type="ARBA" id="ARBA00022989"/>
    </source>
</evidence>